<evidence type="ECO:0000313" key="2">
    <source>
        <dbReference type="EMBL" id="ATX77592.1"/>
    </source>
</evidence>
<dbReference type="SUPFAM" id="SSF51182">
    <property type="entry name" value="RmlC-like cupins"/>
    <property type="match status" value="1"/>
</dbReference>
<reference evidence="2 3" key="1">
    <citation type="journal article" date="2017" name="Environ. Microbiol.">
        <title>Genomic and physiological analyses of 'Reinekea forsetii' reveal a versatile opportunistic lifestyle during spring algae blooms.</title>
        <authorList>
            <person name="Avci B."/>
            <person name="Hahnke R.L."/>
            <person name="Chafee M."/>
            <person name="Fischer T."/>
            <person name="Gruber-Vodicka H."/>
            <person name="Tegetmeyer H.E."/>
            <person name="Harder J."/>
            <person name="Fuchs B.M."/>
            <person name="Amann R.I."/>
            <person name="Teeling H."/>
        </authorList>
    </citation>
    <scope>NUCLEOTIDE SEQUENCE [LARGE SCALE GENOMIC DNA]</scope>
    <source>
        <strain evidence="2 3">Hel1_31_D35</strain>
    </source>
</reference>
<dbReference type="InterPro" id="IPR011051">
    <property type="entry name" value="RmlC_Cupin_sf"/>
</dbReference>
<dbReference type="Pfam" id="PF07883">
    <property type="entry name" value="Cupin_2"/>
    <property type="match status" value="1"/>
</dbReference>
<dbReference type="Proteomes" id="UP000229757">
    <property type="component" value="Chromosome"/>
</dbReference>
<dbReference type="InterPro" id="IPR014710">
    <property type="entry name" value="RmlC-like_jellyroll"/>
</dbReference>
<dbReference type="InterPro" id="IPR052538">
    <property type="entry name" value="Flavonoid_dioxygenase-like"/>
</dbReference>
<dbReference type="Gene3D" id="2.60.120.10">
    <property type="entry name" value="Jelly Rolls"/>
    <property type="match status" value="1"/>
</dbReference>
<keyword evidence="3" id="KW-1185">Reference proteome</keyword>
<evidence type="ECO:0000259" key="1">
    <source>
        <dbReference type="Pfam" id="PF07883"/>
    </source>
</evidence>
<dbReference type="KEGG" id="rfo:REIFOR_02467"/>
<dbReference type="RefSeq" id="WP_100257841.1">
    <property type="nucleotide sequence ID" value="NZ_CP011797.1"/>
</dbReference>
<gene>
    <name evidence="2" type="ORF">REIFOR_02467</name>
</gene>
<organism evidence="2 3">
    <name type="scientific">Reinekea forsetii</name>
    <dbReference type="NCBI Taxonomy" id="1336806"/>
    <lineage>
        <taxon>Bacteria</taxon>
        <taxon>Pseudomonadati</taxon>
        <taxon>Pseudomonadota</taxon>
        <taxon>Gammaproteobacteria</taxon>
        <taxon>Oceanospirillales</taxon>
        <taxon>Saccharospirillaceae</taxon>
        <taxon>Reinekea</taxon>
    </lineage>
</organism>
<dbReference type="PANTHER" id="PTHR43346:SF1">
    <property type="entry name" value="QUERCETIN 2,3-DIOXYGENASE-RELATED"/>
    <property type="match status" value="1"/>
</dbReference>
<dbReference type="EMBL" id="CP011797">
    <property type="protein sequence ID" value="ATX77592.1"/>
    <property type="molecule type" value="Genomic_DNA"/>
</dbReference>
<accession>A0A2K8KSK3</accession>
<dbReference type="PANTHER" id="PTHR43346">
    <property type="entry name" value="LIGAND BINDING DOMAIN PROTEIN, PUTATIVE (AFU_ORTHOLOGUE AFUA_6G14370)-RELATED"/>
    <property type="match status" value="1"/>
</dbReference>
<sequence length="114" mass="12678">MIKRTNDFNINIRTNLKAGVGDIHITEFIDREEMINCRLLCEQVVPVGGSIGQHIHKYETEFYLIRKGLGKVIEQDGSHEVGPGDVVITGHGEMHSIENIGAEDLVMTAIIVTH</sequence>
<dbReference type="AlphaFoldDB" id="A0A2K8KSK3"/>
<name>A0A2K8KSK3_9GAMM</name>
<dbReference type="InterPro" id="IPR013096">
    <property type="entry name" value="Cupin_2"/>
</dbReference>
<protein>
    <submittedName>
        <fullName evidence="2">Cupin-like domin protein, RmlC-like type</fullName>
    </submittedName>
</protein>
<dbReference type="OrthoDB" id="191551at2"/>
<feature type="domain" description="Cupin type-2" evidence="1">
    <location>
        <begin position="43"/>
        <end position="110"/>
    </location>
</feature>
<evidence type="ECO:0000313" key="3">
    <source>
        <dbReference type="Proteomes" id="UP000229757"/>
    </source>
</evidence>
<proteinExistence type="predicted"/>